<dbReference type="EMBL" id="PPCN01000001">
    <property type="protein sequence ID" value="POF33875.1"/>
    <property type="molecule type" value="Genomic_DNA"/>
</dbReference>
<dbReference type="AlphaFoldDB" id="A0A2S3V1T8"/>
<reference evidence="1 2" key="1">
    <citation type="submission" date="2018-01" db="EMBL/GenBank/DDBJ databases">
        <title>Genomic Encyclopedia of Archaeal and Bacterial Type Strains, Phase II (KMG-II): from individual species to whole genera.</title>
        <authorList>
            <person name="Goeker M."/>
        </authorList>
    </citation>
    <scope>NUCLEOTIDE SEQUENCE [LARGE SCALE GENOMIC DNA]</scope>
    <source>
        <strain evidence="1 2">DSM 17023</strain>
    </source>
</reference>
<keyword evidence="2" id="KW-1185">Reference proteome</keyword>
<dbReference type="Proteomes" id="UP000236959">
    <property type="component" value="Unassembled WGS sequence"/>
</dbReference>
<proteinExistence type="predicted"/>
<gene>
    <name evidence="1" type="ORF">CLV41_101324</name>
</gene>
<name>A0A2S3V1T8_9HYPH</name>
<organism evidence="1 2">
    <name type="scientific">Roseibium marinum</name>
    <dbReference type="NCBI Taxonomy" id="281252"/>
    <lineage>
        <taxon>Bacteria</taxon>
        <taxon>Pseudomonadati</taxon>
        <taxon>Pseudomonadota</taxon>
        <taxon>Alphaproteobacteria</taxon>
        <taxon>Hyphomicrobiales</taxon>
        <taxon>Stappiaceae</taxon>
        <taxon>Roseibium</taxon>
    </lineage>
</organism>
<evidence type="ECO:0000313" key="1">
    <source>
        <dbReference type="EMBL" id="POF33875.1"/>
    </source>
</evidence>
<protein>
    <submittedName>
        <fullName evidence="1">Uncharacterized protein</fullName>
    </submittedName>
</protein>
<dbReference type="RefSeq" id="WP_408013377.1">
    <property type="nucleotide sequence ID" value="NZ_PPCN01000001.1"/>
</dbReference>
<evidence type="ECO:0000313" key="2">
    <source>
        <dbReference type="Proteomes" id="UP000236959"/>
    </source>
</evidence>
<accession>A0A2S3V1T8</accession>
<sequence>MGMESTVIHVRFAPNGTVVEIGERPEALSPQQWFNWLSLNVANHYRSLAGGRGVFKVAASDIDMLRKTANAS</sequence>
<comment type="caution">
    <text evidence="1">The sequence shown here is derived from an EMBL/GenBank/DDBJ whole genome shotgun (WGS) entry which is preliminary data.</text>
</comment>